<keyword evidence="2" id="KW-0808">Transferase</keyword>
<protein>
    <submittedName>
        <fullName evidence="2">Kinase-like domain-containing protein</fullName>
    </submittedName>
</protein>
<dbReference type="InterPro" id="IPR000719">
    <property type="entry name" value="Prot_kinase_dom"/>
</dbReference>
<evidence type="ECO:0000313" key="2">
    <source>
        <dbReference type="EMBL" id="KAK4199966.1"/>
    </source>
</evidence>
<dbReference type="Proteomes" id="UP001303160">
    <property type="component" value="Unassembled WGS sequence"/>
</dbReference>
<dbReference type="GO" id="GO:0005524">
    <property type="term" value="F:ATP binding"/>
    <property type="evidence" value="ECO:0007669"/>
    <property type="project" value="InterPro"/>
</dbReference>
<dbReference type="InterPro" id="IPR011009">
    <property type="entry name" value="Kinase-like_dom_sf"/>
</dbReference>
<feature type="domain" description="Protein kinase" evidence="1">
    <location>
        <begin position="92"/>
        <end position="393"/>
    </location>
</feature>
<dbReference type="PROSITE" id="PS50011">
    <property type="entry name" value="PROTEIN_KINASE_DOM"/>
    <property type="match status" value="1"/>
</dbReference>
<dbReference type="AlphaFoldDB" id="A0AAN6XI25"/>
<evidence type="ECO:0000313" key="3">
    <source>
        <dbReference type="Proteomes" id="UP001303160"/>
    </source>
</evidence>
<dbReference type="GO" id="GO:0004674">
    <property type="term" value="F:protein serine/threonine kinase activity"/>
    <property type="evidence" value="ECO:0007669"/>
    <property type="project" value="TreeGrafter"/>
</dbReference>
<dbReference type="InterPro" id="IPR008271">
    <property type="entry name" value="Ser/Thr_kinase_AS"/>
</dbReference>
<keyword evidence="3" id="KW-1185">Reference proteome</keyword>
<reference evidence="2" key="2">
    <citation type="submission" date="2023-05" db="EMBL/GenBank/DDBJ databases">
        <authorList>
            <consortium name="Lawrence Berkeley National Laboratory"/>
            <person name="Steindorff A."/>
            <person name="Hensen N."/>
            <person name="Bonometti L."/>
            <person name="Westerberg I."/>
            <person name="Brannstrom I.O."/>
            <person name="Guillou S."/>
            <person name="Cros-Aarteil S."/>
            <person name="Calhoun S."/>
            <person name="Haridas S."/>
            <person name="Kuo A."/>
            <person name="Mondo S."/>
            <person name="Pangilinan J."/>
            <person name="Riley R."/>
            <person name="Labutti K."/>
            <person name="Andreopoulos B."/>
            <person name="Lipzen A."/>
            <person name="Chen C."/>
            <person name="Yanf M."/>
            <person name="Daum C."/>
            <person name="Ng V."/>
            <person name="Clum A."/>
            <person name="Ohm R."/>
            <person name="Martin F."/>
            <person name="Silar P."/>
            <person name="Natvig D."/>
            <person name="Lalanne C."/>
            <person name="Gautier V."/>
            <person name="Ament-Velasquez S.L."/>
            <person name="Kruys A."/>
            <person name="Hutchinson M.I."/>
            <person name="Powell A.J."/>
            <person name="Barry K."/>
            <person name="Miller A.N."/>
            <person name="Grigoriev I.V."/>
            <person name="Debuchy R."/>
            <person name="Gladieux P."/>
            <person name="Thoren M.H."/>
            <person name="Johannesson H."/>
        </authorList>
    </citation>
    <scope>NUCLEOTIDE SEQUENCE</scope>
    <source>
        <strain evidence="2">CBS 315.58</strain>
    </source>
</reference>
<accession>A0AAN6XI25</accession>
<dbReference type="Gene3D" id="1.10.510.10">
    <property type="entry name" value="Transferase(Phosphotransferase) domain 1"/>
    <property type="match status" value="1"/>
</dbReference>
<sequence length="586" mass="66142">MRTDLNFSENGGQEDTDVFDTFKTMTIQRESMTRAQDASVSNSSQMRATSPDFLNLVSLMCAIYQSYEDSLLPMQQFHRTWESQENAGNSCIVTSRSISSPILSLTNRARTEVSQERVAVKRTKRTLYGEGGPEVRRNSTFWSFLSELRVRSHPPLRSHPNIVDLKGIAWDFEDDDEDKPTPLLIEEFAPQKSLETFWNTEDLVSMPFKTKISLCRDIAEGISALHACGIAHGDIKPQNIVIFPQESQRGLFTAKLTDFGYSVFEFEEHPTLPAWTEDWSAPEASPNIHDGQQIDTFQDIKATDVYSYGLVAVSVILGSSLLRGRFSTFRDPVSISTMKHNDSLLAHTLEVVATEDRTQLHSDFDMSLVRRLLAVSLTKDRSLRSITRCTDVLEEHEKSYYIAATQEVQQRKKISFSPLESPPPTQSPDLLGYLLKACHSKKEAYKCRVCERGSRFRKILGVAIALNGHDAIMALQVHLEEHGKEFPSVDGMAFRHSNRVIPFHILPLNANLFRGLDLPTSLIRAIHHGSKYDQALHKTLDLVLGKSGSNPDTIYEMICSTVEHDESDALHHLCNMYPQFTRTASL</sequence>
<dbReference type="SMART" id="SM00220">
    <property type="entry name" value="S_TKc"/>
    <property type="match status" value="1"/>
</dbReference>
<dbReference type="Pfam" id="PF00069">
    <property type="entry name" value="Pkinase"/>
    <property type="match status" value="1"/>
</dbReference>
<evidence type="ECO:0000259" key="1">
    <source>
        <dbReference type="PROSITE" id="PS50011"/>
    </source>
</evidence>
<reference evidence="2" key="1">
    <citation type="journal article" date="2023" name="Mol. Phylogenet. Evol.">
        <title>Genome-scale phylogeny and comparative genomics of the fungal order Sordariales.</title>
        <authorList>
            <person name="Hensen N."/>
            <person name="Bonometti L."/>
            <person name="Westerberg I."/>
            <person name="Brannstrom I.O."/>
            <person name="Guillou S."/>
            <person name="Cros-Aarteil S."/>
            <person name="Calhoun S."/>
            <person name="Haridas S."/>
            <person name="Kuo A."/>
            <person name="Mondo S."/>
            <person name="Pangilinan J."/>
            <person name="Riley R."/>
            <person name="LaButti K."/>
            <person name="Andreopoulos B."/>
            <person name="Lipzen A."/>
            <person name="Chen C."/>
            <person name="Yan M."/>
            <person name="Daum C."/>
            <person name="Ng V."/>
            <person name="Clum A."/>
            <person name="Steindorff A."/>
            <person name="Ohm R.A."/>
            <person name="Martin F."/>
            <person name="Silar P."/>
            <person name="Natvig D.O."/>
            <person name="Lalanne C."/>
            <person name="Gautier V."/>
            <person name="Ament-Velasquez S.L."/>
            <person name="Kruys A."/>
            <person name="Hutchinson M.I."/>
            <person name="Powell A.J."/>
            <person name="Barry K."/>
            <person name="Miller A.N."/>
            <person name="Grigoriev I.V."/>
            <person name="Debuchy R."/>
            <person name="Gladieux P."/>
            <person name="Hiltunen Thoren M."/>
            <person name="Johannesson H."/>
        </authorList>
    </citation>
    <scope>NUCLEOTIDE SEQUENCE</scope>
    <source>
        <strain evidence="2">CBS 315.58</strain>
    </source>
</reference>
<gene>
    <name evidence="2" type="ORF">QBC40DRAFT_327782</name>
</gene>
<dbReference type="PROSITE" id="PS00108">
    <property type="entry name" value="PROTEIN_KINASE_ST"/>
    <property type="match status" value="1"/>
</dbReference>
<organism evidence="2 3">
    <name type="scientific">Triangularia verruculosa</name>
    <dbReference type="NCBI Taxonomy" id="2587418"/>
    <lineage>
        <taxon>Eukaryota</taxon>
        <taxon>Fungi</taxon>
        <taxon>Dikarya</taxon>
        <taxon>Ascomycota</taxon>
        <taxon>Pezizomycotina</taxon>
        <taxon>Sordariomycetes</taxon>
        <taxon>Sordariomycetidae</taxon>
        <taxon>Sordariales</taxon>
        <taxon>Podosporaceae</taxon>
        <taxon>Triangularia</taxon>
    </lineage>
</organism>
<keyword evidence="2" id="KW-0418">Kinase</keyword>
<dbReference type="EMBL" id="MU863925">
    <property type="protein sequence ID" value="KAK4199966.1"/>
    <property type="molecule type" value="Genomic_DNA"/>
</dbReference>
<comment type="caution">
    <text evidence="2">The sequence shown here is derived from an EMBL/GenBank/DDBJ whole genome shotgun (WGS) entry which is preliminary data.</text>
</comment>
<dbReference type="PANTHER" id="PTHR24359:SF1">
    <property type="entry name" value="INHIBITOR OF NUCLEAR FACTOR KAPPA-B KINASE EPSILON SUBUNIT HOMOLOG 1-RELATED"/>
    <property type="match status" value="1"/>
</dbReference>
<dbReference type="PANTHER" id="PTHR24359">
    <property type="entry name" value="SERINE/THREONINE-PROTEIN KINASE SBK1"/>
    <property type="match status" value="1"/>
</dbReference>
<name>A0AAN6XI25_9PEZI</name>
<dbReference type="SUPFAM" id="SSF56112">
    <property type="entry name" value="Protein kinase-like (PK-like)"/>
    <property type="match status" value="1"/>
</dbReference>
<proteinExistence type="predicted"/>